<dbReference type="InterPro" id="IPR045864">
    <property type="entry name" value="aa-tRNA-synth_II/BPL/LPL"/>
</dbReference>
<organism evidence="5 6">
    <name type="scientific">Priestia taiwanensis</name>
    <dbReference type="NCBI Taxonomy" id="1347902"/>
    <lineage>
        <taxon>Bacteria</taxon>
        <taxon>Bacillati</taxon>
        <taxon>Bacillota</taxon>
        <taxon>Bacilli</taxon>
        <taxon>Bacillales</taxon>
        <taxon>Bacillaceae</taxon>
        <taxon>Priestia</taxon>
    </lineage>
</organism>
<dbReference type="InterPro" id="IPR003142">
    <property type="entry name" value="BPL_C"/>
</dbReference>
<dbReference type="Gene3D" id="3.30.930.10">
    <property type="entry name" value="Bira Bifunctional Protein, Domain 2"/>
    <property type="match status" value="1"/>
</dbReference>
<evidence type="ECO:0000256" key="2">
    <source>
        <dbReference type="ARBA" id="ARBA00023267"/>
    </source>
</evidence>
<dbReference type="Pfam" id="PF08279">
    <property type="entry name" value="HTH_11"/>
    <property type="match status" value="1"/>
</dbReference>
<dbReference type="NCBIfam" id="TIGR00121">
    <property type="entry name" value="birA_ligase"/>
    <property type="match status" value="1"/>
</dbReference>
<reference evidence="5" key="1">
    <citation type="journal article" date="2014" name="Int. J. Syst. Evol. Microbiol.">
        <title>Complete genome sequence of Corynebacterium casei LMG S-19264T (=DSM 44701T), isolated from a smear-ripened cheese.</title>
        <authorList>
            <consortium name="US DOE Joint Genome Institute (JGI-PGF)"/>
            <person name="Walter F."/>
            <person name="Albersmeier A."/>
            <person name="Kalinowski J."/>
            <person name="Ruckert C."/>
        </authorList>
    </citation>
    <scope>NUCLEOTIDE SEQUENCE</scope>
    <source>
        <strain evidence="5">CGMCC 1.12698</strain>
    </source>
</reference>
<keyword evidence="3" id="KW-0067">ATP-binding</keyword>
<proteinExistence type="inferred from homology"/>
<dbReference type="InterPro" id="IPR036390">
    <property type="entry name" value="WH_DNA-bd_sf"/>
</dbReference>
<comment type="caution">
    <text evidence="3">Lacks conserved residue(s) required for the propagation of feature annotation.</text>
</comment>
<comment type="caution">
    <text evidence="5">The sequence shown here is derived from an EMBL/GenBank/DDBJ whole genome shotgun (WGS) entry which is preliminary data.</text>
</comment>
<keyword evidence="3" id="KW-0238">DNA-binding</keyword>
<sequence length="331" mass="37151">MGEHVGSEIRTKLLQMFSEAKEGYVSGQAISNELGCSRTAVWKHIEELRKAGYEVEAVRRLGYKIIEKPDRVTANEIMLGLETEFIGRYVQYEESVDSTQKIAAQIAYEQAPEGTVVIAEEQRIGRGRMNRSWYSQKGKAVTMSLILRPKMPPQQAPQLTLLTAVSIVLALRDVTHVQADIKWPNDILMNGKKVVGILTELQAEADQINSVIIGMGINVNSVEEDFPEQVKDIATSLRIESGEKINRATLIQRIFFHMEKLYKQYLEHGFKPIKLLWESFALSVGKEITARTLSSTLKGKVLGITDEGVLQLEDNYGNVHLVYSADIEVNS</sequence>
<evidence type="ECO:0000256" key="1">
    <source>
        <dbReference type="ARBA" id="ARBA00022598"/>
    </source>
</evidence>
<reference evidence="5" key="2">
    <citation type="submission" date="2020-09" db="EMBL/GenBank/DDBJ databases">
        <authorList>
            <person name="Sun Q."/>
            <person name="Zhou Y."/>
        </authorList>
    </citation>
    <scope>NUCLEOTIDE SEQUENCE</scope>
    <source>
        <strain evidence="5">CGMCC 1.12698</strain>
    </source>
</reference>
<dbReference type="HAMAP" id="MF_00978">
    <property type="entry name" value="Bifunct_BirA"/>
    <property type="match status" value="1"/>
</dbReference>
<dbReference type="GO" id="GO:0016740">
    <property type="term" value="F:transferase activity"/>
    <property type="evidence" value="ECO:0007669"/>
    <property type="project" value="UniProtKB-ARBA"/>
</dbReference>
<dbReference type="InterPro" id="IPR036388">
    <property type="entry name" value="WH-like_DNA-bd_sf"/>
</dbReference>
<feature type="domain" description="BPL/LPL catalytic" evidence="4">
    <location>
        <begin position="72"/>
        <end position="266"/>
    </location>
</feature>
<evidence type="ECO:0000313" key="5">
    <source>
        <dbReference type="EMBL" id="GGE56464.1"/>
    </source>
</evidence>
<dbReference type="Gene3D" id="1.10.10.10">
    <property type="entry name" value="Winged helix-like DNA-binding domain superfamily/Winged helix DNA-binding domain"/>
    <property type="match status" value="1"/>
</dbReference>
<keyword evidence="3" id="KW-0547">Nucleotide-binding</keyword>
<dbReference type="GO" id="GO:0005524">
    <property type="term" value="F:ATP binding"/>
    <property type="evidence" value="ECO:0007669"/>
    <property type="project" value="UniProtKB-UniRule"/>
</dbReference>
<dbReference type="InterPro" id="IPR004408">
    <property type="entry name" value="Biotin_CoA_COase_ligase"/>
</dbReference>
<dbReference type="EMBL" id="BMFK01000001">
    <property type="protein sequence ID" value="GGE56464.1"/>
    <property type="molecule type" value="Genomic_DNA"/>
</dbReference>
<dbReference type="GO" id="GO:0005737">
    <property type="term" value="C:cytoplasm"/>
    <property type="evidence" value="ECO:0007669"/>
    <property type="project" value="TreeGrafter"/>
</dbReference>
<feature type="binding site" evidence="3">
    <location>
        <position position="193"/>
    </location>
    <ligand>
        <name>biotin</name>
        <dbReference type="ChEBI" id="CHEBI:57586"/>
    </ligand>
</feature>
<dbReference type="GO" id="GO:0006355">
    <property type="term" value="P:regulation of DNA-templated transcription"/>
    <property type="evidence" value="ECO:0007669"/>
    <property type="project" value="UniProtKB-UniRule"/>
</dbReference>
<dbReference type="EC" id="6.3.4.15" evidence="3"/>
<comment type="function">
    <text evidence="3">Acts both as a biotin--[acetyl-CoA-carboxylase] ligase and a repressor.</text>
</comment>
<keyword evidence="3" id="KW-0678">Repressor</keyword>
<dbReference type="SUPFAM" id="SSF55681">
    <property type="entry name" value="Class II aaRS and biotin synthetases"/>
    <property type="match status" value="1"/>
</dbReference>
<dbReference type="PANTHER" id="PTHR12835:SF5">
    <property type="entry name" value="BIOTIN--PROTEIN LIGASE"/>
    <property type="match status" value="1"/>
</dbReference>
<keyword evidence="1 3" id="KW-0436">Ligase</keyword>
<dbReference type="GO" id="GO:0004077">
    <property type="term" value="F:biotin--[biotin carboxyl-carrier protein] ligase activity"/>
    <property type="evidence" value="ECO:0007669"/>
    <property type="project" value="UniProtKB-UniRule"/>
</dbReference>
<keyword evidence="2 3" id="KW-0092">Biotin</keyword>
<evidence type="ECO:0000313" key="6">
    <source>
        <dbReference type="Proteomes" id="UP000605259"/>
    </source>
</evidence>
<dbReference type="Pfam" id="PF03099">
    <property type="entry name" value="BPL_LplA_LipB"/>
    <property type="match status" value="1"/>
</dbReference>
<keyword evidence="3" id="KW-0805">Transcription regulation</keyword>
<comment type="catalytic activity">
    <reaction evidence="3">
        <text>biotin + L-lysyl-[protein] + ATP = N(6)-biotinyl-L-lysyl-[protein] + AMP + diphosphate + H(+)</text>
        <dbReference type="Rhea" id="RHEA:11756"/>
        <dbReference type="Rhea" id="RHEA-COMP:9752"/>
        <dbReference type="Rhea" id="RHEA-COMP:10505"/>
        <dbReference type="ChEBI" id="CHEBI:15378"/>
        <dbReference type="ChEBI" id="CHEBI:29969"/>
        <dbReference type="ChEBI" id="CHEBI:30616"/>
        <dbReference type="ChEBI" id="CHEBI:33019"/>
        <dbReference type="ChEBI" id="CHEBI:57586"/>
        <dbReference type="ChEBI" id="CHEBI:83144"/>
        <dbReference type="ChEBI" id="CHEBI:456215"/>
        <dbReference type="EC" id="6.3.4.15"/>
    </reaction>
</comment>
<evidence type="ECO:0000259" key="4">
    <source>
        <dbReference type="PROSITE" id="PS51733"/>
    </source>
</evidence>
<feature type="binding site" evidence="3">
    <location>
        <begin position="126"/>
        <end position="128"/>
    </location>
    <ligand>
        <name>biotin</name>
        <dbReference type="ChEBI" id="CHEBI:57586"/>
    </ligand>
</feature>
<dbReference type="Pfam" id="PF02237">
    <property type="entry name" value="BPL_C"/>
    <property type="match status" value="1"/>
</dbReference>
<feature type="DNA-binding region" description="H-T-H motif" evidence="3">
    <location>
        <begin position="27"/>
        <end position="46"/>
    </location>
</feature>
<evidence type="ECO:0000256" key="3">
    <source>
        <dbReference type="HAMAP-Rule" id="MF_00978"/>
    </source>
</evidence>
<dbReference type="PROSITE" id="PS51733">
    <property type="entry name" value="BPL_LPL_CATALYTIC"/>
    <property type="match status" value="1"/>
</dbReference>
<dbReference type="GO" id="GO:0009249">
    <property type="term" value="P:protein lipoylation"/>
    <property type="evidence" value="ECO:0007669"/>
    <property type="project" value="UniProtKB-ARBA"/>
</dbReference>
<dbReference type="Proteomes" id="UP000605259">
    <property type="component" value="Unassembled WGS sequence"/>
</dbReference>
<protein>
    <recommendedName>
        <fullName evidence="3">Bifunctional ligase/repressor BirA</fullName>
    </recommendedName>
    <alternativeName>
        <fullName evidence="3">Biotin--[acetyl-CoA-carboxylase] ligase</fullName>
        <ecNumber evidence="3">6.3.4.15</ecNumber>
    </alternativeName>
    <alternativeName>
        <fullName evidence="3">Biotin--protein ligase</fullName>
    </alternativeName>
    <alternativeName>
        <fullName evidence="3">Biotin-[acetyl-CoA carboxylase] synthetase</fullName>
    </alternativeName>
</protein>
<dbReference type="InterPro" id="IPR013196">
    <property type="entry name" value="HTH_11"/>
</dbReference>
<dbReference type="InterPro" id="IPR030855">
    <property type="entry name" value="Bifunct_BirA"/>
</dbReference>
<dbReference type="SUPFAM" id="SSF46785">
    <property type="entry name" value="Winged helix' DNA-binding domain"/>
    <property type="match status" value="1"/>
</dbReference>
<name>A0A917EMB3_9BACI</name>
<accession>A0A917EMB3</accession>
<dbReference type="PANTHER" id="PTHR12835">
    <property type="entry name" value="BIOTIN PROTEIN LIGASE"/>
    <property type="match status" value="1"/>
</dbReference>
<keyword evidence="3" id="KW-0804">Transcription</keyword>
<dbReference type="Gene3D" id="2.30.30.100">
    <property type="match status" value="1"/>
</dbReference>
<gene>
    <name evidence="3 5" type="primary">birA</name>
    <name evidence="5" type="ORF">GCM10007140_03500</name>
</gene>
<dbReference type="InterPro" id="IPR004143">
    <property type="entry name" value="BPL_LPL_catalytic"/>
</dbReference>
<dbReference type="CDD" id="cd16442">
    <property type="entry name" value="BPL"/>
    <property type="match status" value="1"/>
</dbReference>
<dbReference type="AlphaFoldDB" id="A0A917EMB3"/>
<dbReference type="GO" id="GO:0003677">
    <property type="term" value="F:DNA binding"/>
    <property type="evidence" value="ECO:0007669"/>
    <property type="project" value="UniProtKB-UniRule"/>
</dbReference>
<keyword evidence="6" id="KW-1185">Reference proteome</keyword>
<feature type="binding site" evidence="3">
    <location>
        <position position="122"/>
    </location>
    <ligand>
        <name>biotin</name>
        <dbReference type="ChEBI" id="CHEBI:57586"/>
    </ligand>
</feature>
<comment type="similarity">
    <text evidence="3">Belongs to the biotin--protein ligase family.</text>
</comment>